<keyword evidence="3" id="KW-1185">Reference proteome</keyword>
<dbReference type="PANTHER" id="PTHR38834:SF3">
    <property type="entry name" value="SOLUTE-BINDING PROTEIN FAMILY 3_N-TERMINAL DOMAIN-CONTAINING PROTEIN"/>
    <property type="match status" value="1"/>
</dbReference>
<reference evidence="2 3" key="1">
    <citation type="submission" date="2018-12" db="EMBL/GenBank/DDBJ databases">
        <title>Rubrispira sanarue gen. nov., sp., nov., a member of the order Silvanigrellales, isolated from a brackish lake in Hamamatsu Japan.</title>
        <authorList>
            <person name="Maejima Y."/>
            <person name="Iino T."/>
            <person name="Muraguchi Y."/>
            <person name="Fukuda K."/>
            <person name="Nojiri H."/>
            <person name="Ohkuma M."/>
            <person name="Moriuchi R."/>
            <person name="Dohra H."/>
            <person name="Kimbara K."/>
            <person name="Shintani M."/>
        </authorList>
    </citation>
    <scope>NUCLEOTIDE SEQUENCE [LARGE SCALE GENOMIC DNA]</scope>
    <source>
        <strain evidence="2 3">RF1110005</strain>
        <plasmid evidence="2 3">79K</plasmid>
    </source>
</reference>
<dbReference type="PANTHER" id="PTHR38834">
    <property type="entry name" value="PERIPLASMIC SUBSTRATE BINDING PROTEIN FAMILY 3"/>
    <property type="match status" value="1"/>
</dbReference>
<dbReference type="Gene3D" id="3.40.190.10">
    <property type="entry name" value="Periplasmic binding protein-like II"/>
    <property type="match status" value="2"/>
</dbReference>
<evidence type="ECO:0000313" key="2">
    <source>
        <dbReference type="EMBL" id="BBH54645.1"/>
    </source>
</evidence>
<dbReference type="OrthoDB" id="5453932at2"/>
<dbReference type="EMBL" id="AP019369">
    <property type="protein sequence ID" value="BBH54645.1"/>
    <property type="molecule type" value="Genomic_DNA"/>
</dbReference>
<evidence type="ECO:0000259" key="1">
    <source>
        <dbReference type="Pfam" id="PF00497"/>
    </source>
</evidence>
<dbReference type="SUPFAM" id="SSF53850">
    <property type="entry name" value="Periplasmic binding protein-like II"/>
    <property type="match status" value="1"/>
</dbReference>
<protein>
    <recommendedName>
        <fullName evidence="1">Solute-binding protein family 3/N-terminal domain-containing protein</fullName>
    </recommendedName>
</protein>
<geneLocation type="plasmid" evidence="2 3">
    <name>79K</name>
</geneLocation>
<dbReference type="InterPro" id="IPR001638">
    <property type="entry name" value="Solute-binding_3/MltF_N"/>
</dbReference>
<dbReference type="KEGG" id="sbf:JCM31447_31190"/>
<dbReference type="Proteomes" id="UP000291236">
    <property type="component" value="Plasmid 79K"/>
</dbReference>
<evidence type="ECO:0000313" key="3">
    <source>
        <dbReference type="Proteomes" id="UP000291236"/>
    </source>
</evidence>
<dbReference type="AlphaFoldDB" id="A0A4P2VY82"/>
<proteinExistence type="predicted"/>
<organism evidence="2 3">
    <name type="scientific">Fluviispira sanaruensis</name>
    <dbReference type="NCBI Taxonomy" id="2493639"/>
    <lineage>
        <taxon>Bacteria</taxon>
        <taxon>Pseudomonadati</taxon>
        <taxon>Bdellovibrionota</taxon>
        <taxon>Oligoflexia</taxon>
        <taxon>Silvanigrellales</taxon>
        <taxon>Silvanigrellaceae</taxon>
        <taxon>Fluviispira</taxon>
    </lineage>
</organism>
<sequence length="232" mass="27010">MSYKRSIIIICTIYSTSVSPKSLIVNTQEWPPYQYFQGNKLEGSATKVVECVLKKMNLNYQIKVLPWKRAQEEVKLGQAQAFFSAGITDERNSYAVPTKKIESYKWYWYLKSNSSFNPNLKEFKEKAEVAAKLGTGPETFLIEQKYNLVSSPKDISNLFDMLEAKRFDAFLSPKEPATDEMKKRNWNKSKFKIIFHSENPLVFYFSKKFILNNKKVVNQFNSFIKECSIIIP</sequence>
<accession>A0A4P2VY82</accession>
<keyword evidence="2" id="KW-0614">Plasmid</keyword>
<name>A0A4P2VY82_FLUSA</name>
<dbReference type="RefSeq" id="WP_130613052.1">
    <property type="nucleotide sequence ID" value="NZ_AP019369.1"/>
</dbReference>
<dbReference type="Pfam" id="PF00497">
    <property type="entry name" value="SBP_bac_3"/>
    <property type="match status" value="1"/>
</dbReference>
<feature type="domain" description="Solute-binding protein family 3/N-terminal" evidence="1">
    <location>
        <begin position="27"/>
        <end position="226"/>
    </location>
</feature>
<gene>
    <name evidence="2" type="ORF">JCM31447_31190</name>
</gene>